<feature type="signal peptide" evidence="1">
    <location>
        <begin position="1"/>
        <end position="19"/>
    </location>
</feature>
<evidence type="ECO:0000313" key="2">
    <source>
        <dbReference type="EMBL" id="KAL3790396.1"/>
    </source>
</evidence>
<protein>
    <submittedName>
        <fullName evidence="2">Uncharacterized protein</fullName>
    </submittedName>
</protein>
<gene>
    <name evidence="2" type="ORF">ACHAW5_000624</name>
</gene>
<dbReference type="EMBL" id="JALLAZ020000643">
    <property type="protein sequence ID" value="KAL3790396.1"/>
    <property type="molecule type" value="Genomic_DNA"/>
</dbReference>
<proteinExistence type="predicted"/>
<evidence type="ECO:0000256" key="1">
    <source>
        <dbReference type="SAM" id="SignalP"/>
    </source>
</evidence>
<sequence length="116" mass="13595">MAARAVILWLLCTNPNLSAQSDIILKNLKKLWWVNPPCFSNILDLNPLMFIHMGDFHYKDKITLEINKQLEAYDLVMGSPSQRLLYMHAQFSFTCGTIMIGWEIIRISRTRVRQPW</sequence>
<comment type="caution">
    <text evidence="2">The sequence shown here is derived from an EMBL/GenBank/DDBJ whole genome shotgun (WGS) entry which is preliminary data.</text>
</comment>
<feature type="chain" id="PRO_5044816611" evidence="1">
    <location>
        <begin position="20"/>
        <end position="116"/>
    </location>
</feature>
<reference evidence="2 3" key="1">
    <citation type="submission" date="2024-10" db="EMBL/GenBank/DDBJ databases">
        <title>Updated reference genomes for cyclostephanoid diatoms.</title>
        <authorList>
            <person name="Roberts W.R."/>
            <person name="Alverson A.J."/>
        </authorList>
    </citation>
    <scope>NUCLEOTIDE SEQUENCE [LARGE SCALE GENOMIC DNA]</scope>
    <source>
        <strain evidence="2 3">AJA276-08</strain>
    </source>
</reference>
<accession>A0ABD3PSQ3</accession>
<dbReference type="Proteomes" id="UP001530315">
    <property type="component" value="Unassembled WGS sequence"/>
</dbReference>
<name>A0ABD3PSQ3_9STRA</name>
<dbReference type="AlphaFoldDB" id="A0ABD3PSQ3"/>
<keyword evidence="3" id="KW-1185">Reference proteome</keyword>
<keyword evidence="1" id="KW-0732">Signal</keyword>
<evidence type="ECO:0000313" key="3">
    <source>
        <dbReference type="Proteomes" id="UP001530315"/>
    </source>
</evidence>
<organism evidence="2 3">
    <name type="scientific">Stephanodiscus triporus</name>
    <dbReference type="NCBI Taxonomy" id="2934178"/>
    <lineage>
        <taxon>Eukaryota</taxon>
        <taxon>Sar</taxon>
        <taxon>Stramenopiles</taxon>
        <taxon>Ochrophyta</taxon>
        <taxon>Bacillariophyta</taxon>
        <taxon>Coscinodiscophyceae</taxon>
        <taxon>Thalassiosirophycidae</taxon>
        <taxon>Stephanodiscales</taxon>
        <taxon>Stephanodiscaceae</taxon>
        <taxon>Stephanodiscus</taxon>
    </lineage>
</organism>